<dbReference type="SUPFAM" id="SSF54909">
    <property type="entry name" value="Dimeric alpha+beta barrel"/>
    <property type="match status" value="1"/>
</dbReference>
<dbReference type="PANTHER" id="PTHR43239">
    <property type="entry name" value="UPF0734 PROTEIN DDB_G0273871/DDB_G0273177"/>
    <property type="match status" value="1"/>
</dbReference>
<organism evidence="1 2">
    <name type="scientific">Rhodocytophaga aerolata</name>
    <dbReference type="NCBI Taxonomy" id="455078"/>
    <lineage>
        <taxon>Bacteria</taxon>
        <taxon>Pseudomonadati</taxon>
        <taxon>Bacteroidota</taxon>
        <taxon>Cytophagia</taxon>
        <taxon>Cytophagales</taxon>
        <taxon>Rhodocytophagaceae</taxon>
        <taxon>Rhodocytophaga</taxon>
    </lineage>
</organism>
<dbReference type="InterPro" id="IPR008000">
    <property type="entry name" value="Rham/fucose_mutarotase"/>
</dbReference>
<keyword evidence="2" id="KW-1185">Reference proteome</keyword>
<sequence>MKRFCLALDLIDDPELIRDYEKWHQPGSAWPEVTRHDVEAGITNIEIYRTGNRMFMILETNDDFTFEKKAAMDATNPKIKEWEDLMWKFQQPLPWAKPGQKWVLMDKIFQHNPDK</sequence>
<dbReference type="EMBL" id="JAUKPO010000038">
    <property type="protein sequence ID" value="MDO1450904.1"/>
    <property type="molecule type" value="Genomic_DNA"/>
</dbReference>
<comment type="caution">
    <text evidence="1">The sequence shown here is derived from an EMBL/GenBank/DDBJ whole genome shotgun (WGS) entry which is preliminary data.</text>
</comment>
<protein>
    <submittedName>
        <fullName evidence="1">L-rhamnose mutarotase</fullName>
    </submittedName>
</protein>
<dbReference type="RefSeq" id="WP_302041703.1">
    <property type="nucleotide sequence ID" value="NZ_JAUKPO010000038.1"/>
</dbReference>
<dbReference type="Pfam" id="PF05336">
    <property type="entry name" value="rhaM"/>
    <property type="match status" value="1"/>
</dbReference>
<reference evidence="1" key="1">
    <citation type="submission" date="2023-07" db="EMBL/GenBank/DDBJ databases">
        <title>The genome sequence of Rhodocytophaga aerolata KACC 12507.</title>
        <authorList>
            <person name="Zhang X."/>
        </authorList>
    </citation>
    <scope>NUCLEOTIDE SEQUENCE</scope>
    <source>
        <strain evidence="1">KACC 12507</strain>
    </source>
</reference>
<dbReference type="InterPro" id="IPR011008">
    <property type="entry name" value="Dimeric_a/b-barrel"/>
</dbReference>
<accession>A0ABT8RFZ5</accession>
<name>A0ABT8RFZ5_9BACT</name>
<evidence type="ECO:0000313" key="2">
    <source>
        <dbReference type="Proteomes" id="UP001168528"/>
    </source>
</evidence>
<dbReference type="InterPro" id="IPR052996">
    <property type="entry name" value="Carb_Metab_Mutarotase"/>
</dbReference>
<evidence type="ECO:0000313" key="1">
    <source>
        <dbReference type="EMBL" id="MDO1450904.1"/>
    </source>
</evidence>
<proteinExistence type="predicted"/>
<dbReference type="PANTHER" id="PTHR43239:SF1">
    <property type="entry name" value="UPF0734 PROTEIN DDB_G0273871_DDB_G0273177"/>
    <property type="match status" value="1"/>
</dbReference>
<dbReference type="Proteomes" id="UP001168528">
    <property type="component" value="Unassembled WGS sequence"/>
</dbReference>
<dbReference type="Gene3D" id="3.30.70.100">
    <property type="match status" value="1"/>
</dbReference>
<gene>
    <name evidence="1" type="ORF">Q0590_31810</name>
</gene>